<comment type="caution">
    <text evidence="1">The sequence shown here is derived from an EMBL/GenBank/DDBJ whole genome shotgun (WGS) entry which is preliminary data.</text>
</comment>
<dbReference type="EMBL" id="BJZT01000014">
    <property type="protein sequence ID" value="GEO99171.1"/>
    <property type="molecule type" value="Genomic_DNA"/>
</dbReference>
<evidence type="ECO:0000313" key="1">
    <source>
        <dbReference type="EMBL" id="GEO99171.1"/>
    </source>
</evidence>
<reference evidence="1 2" key="1">
    <citation type="submission" date="2019-07" db="EMBL/GenBank/DDBJ databases">
        <title>Whole genome shotgun sequence of Methylobacterium haplocladii NBRC 107714.</title>
        <authorList>
            <person name="Hosoyama A."/>
            <person name="Uohara A."/>
            <person name="Ohji S."/>
            <person name="Ichikawa N."/>
        </authorList>
    </citation>
    <scope>NUCLEOTIDE SEQUENCE [LARGE SCALE GENOMIC DNA]</scope>
    <source>
        <strain evidence="1 2">NBRC 107714</strain>
    </source>
</reference>
<proteinExistence type="predicted"/>
<dbReference type="AlphaFoldDB" id="A0A512IN94"/>
<gene>
    <name evidence="1" type="ORF">MHA02_15590</name>
</gene>
<dbReference type="Proteomes" id="UP000321258">
    <property type="component" value="Unassembled WGS sequence"/>
</dbReference>
<name>A0A512IN94_9HYPH</name>
<accession>A0A512IN94</accession>
<keyword evidence="2" id="KW-1185">Reference proteome</keyword>
<sequence>MDPEPVMSVLQTVAEPVREPAGIPLASFVVGQDTSGRWVAVETHGLGGGLFRSRKDAVHYALAQTLRRPDAILIATGPVEFRI</sequence>
<evidence type="ECO:0000313" key="2">
    <source>
        <dbReference type="Proteomes" id="UP000321258"/>
    </source>
</evidence>
<protein>
    <submittedName>
        <fullName evidence="1">Uncharacterized protein</fullName>
    </submittedName>
</protein>
<organism evidence="1 2">
    <name type="scientific">Methylobacterium haplocladii</name>
    <dbReference type="NCBI Taxonomy" id="1176176"/>
    <lineage>
        <taxon>Bacteria</taxon>
        <taxon>Pseudomonadati</taxon>
        <taxon>Pseudomonadota</taxon>
        <taxon>Alphaproteobacteria</taxon>
        <taxon>Hyphomicrobiales</taxon>
        <taxon>Methylobacteriaceae</taxon>
        <taxon>Methylobacterium</taxon>
    </lineage>
</organism>